<sequence>MAESTGITHEISQSRTAELTARAAIFSTDLAQLGKFTPVGEDDLPESYASLLAHHNHMTVTLEAYWESLVAVRVVQERLDGAVYARQSLLARHSDGAVVQYGIMSIDLTDLPPRVRQAIETASGPLGRVLIKNNLLRDVELLALWHIVAGEELARNLGVPAGRVVYGRSAAIHLSGARAVDLLEIVTDQPTVPPAESP</sequence>
<protein>
    <submittedName>
        <fullName evidence="1">Uncharacterized protein</fullName>
    </submittedName>
</protein>
<dbReference type="AlphaFoldDB" id="A0A9X2FDP7"/>
<accession>A0A9X2FDP7</accession>
<keyword evidence="2" id="KW-1185">Reference proteome</keyword>
<dbReference type="EMBL" id="JAMXLR010000072">
    <property type="protein sequence ID" value="MCO6046313.1"/>
    <property type="molecule type" value="Genomic_DNA"/>
</dbReference>
<dbReference type="InterPro" id="IPR028978">
    <property type="entry name" value="Chorismate_lyase_/UTRA_dom_sf"/>
</dbReference>
<evidence type="ECO:0000313" key="1">
    <source>
        <dbReference type="EMBL" id="MCO6046313.1"/>
    </source>
</evidence>
<gene>
    <name evidence="1" type="ORF">NG895_20635</name>
</gene>
<comment type="caution">
    <text evidence="1">The sequence shown here is derived from an EMBL/GenBank/DDBJ whole genome shotgun (WGS) entry which is preliminary data.</text>
</comment>
<dbReference type="Proteomes" id="UP001155241">
    <property type="component" value="Unassembled WGS sequence"/>
</dbReference>
<proteinExistence type="predicted"/>
<dbReference type="SUPFAM" id="SSF64288">
    <property type="entry name" value="Chorismate lyase-like"/>
    <property type="match status" value="1"/>
</dbReference>
<dbReference type="RefSeq" id="WP_252854426.1">
    <property type="nucleotide sequence ID" value="NZ_JAMXLR010000072.1"/>
</dbReference>
<organism evidence="1 2">
    <name type="scientific">Aeoliella straminimaris</name>
    <dbReference type="NCBI Taxonomy" id="2954799"/>
    <lineage>
        <taxon>Bacteria</taxon>
        <taxon>Pseudomonadati</taxon>
        <taxon>Planctomycetota</taxon>
        <taxon>Planctomycetia</taxon>
        <taxon>Pirellulales</taxon>
        <taxon>Lacipirellulaceae</taxon>
        <taxon>Aeoliella</taxon>
    </lineage>
</organism>
<evidence type="ECO:0000313" key="2">
    <source>
        <dbReference type="Proteomes" id="UP001155241"/>
    </source>
</evidence>
<name>A0A9X2FDP7_9BACT</name>
<reference evidence="1" key="1">
    <citation type="submission" date="2022-06" db="EMBL/GenBank/DDBJ databases">
        <title>Aeoliella straminimaris, a novel planctomycete from sediments.</title>
        <authorList>
            <person name="Vitorino I.R."/>
            <person name="Lage O.M."/>
        </authorList>
    </citation>
    <scope>NUCLEOTIDE SEQUENCE</scope>
    <source>
        <strain evidence="1">ICT_H6.2</strain>
    </source>
</reference>
<dbReference type="Gene3D" id="3.40.1410.10">
    <property type="entry name" value="Chorismate lyase-like"/>
    <property type="match status" value="1"/>
</dbReference>